<protein>
    <submittedName>
        <fullName evidence="2">RNA-directed DNA polymerase</fullName>
    </submittedName>
</protein>
<gene>
    <name evidence="2" type="ORF">LD004_21500</name>
</gene>
<evidence type="ECO:0000313" key="2">
    <source>
        <dbReference type="EMBL" id="MCA4706183.1"/>
    </source>
</evidence>
<dbReference type="RefSeq" id="WP_225451191.1">
    <property type="nucleotide sequence ID" value="NZ_JAIWXB010000037.1"/>
</dbReference>
<dbReference type="PROSITE" id="PS50878">
    <property type="entry name" value="RT_POL"/>
    <property type="match status" value="1"/>
</dbReference>
<organism evidence="2 3">
    <name type="scientific">Bacteroides xylanisolvens</name>
    <dbReference type="NCBI Taxonomy" id="371601"/>
    <lineage>
        <taxon>Bacteria</taxon>
        <taxon>Pseudomonadati</taxon>
        <taxon>Bacteroidota</taxon>
        <taxon>Bacteroidia</taxon>
        <taxon>Bacteroidales</taxon>
        <taxon>Bacteroidaceae</taxon>
        <taxon>Bacteroides</taxon>
    </lineage>
</organism>
<feature type="domain" description="Reverse transcriptase" evidence="1">
    <location>
        <begin position="1"/>
        <end position="333"/>
    </location>
</feature>
<dbReference type="AlphaFoldDB" id="A0AAW4T473"/>
<keyword evidence="2" id="KW-0548">Nucleotidyltransferase</keyword>
<accession>A0AAW4T473</accession>
<dbReference type="GO" id="GO:0003964">
    <property type="term" value="F:RNA-directed DNA polymerase activity"/>
    <property type="evidence" value="ECO:0007669"/>
    <property type="project" value="UniProtKB-KW"/>
</dbReference>
<keyword evidence="2" id="KW-0695">RNA-directed DNA polymerase</keyword>
<proteinExistence type="predicted"/>
<dbReference type="InterPro" id="IPR000477">
    <property type="entry name" value="RT_dom"/>
</dbReference>
<dbReference type="CDD" id="cd01646">
    <property type="entry name" value="RT_Bac_retron_I"/>
    <property type="match status" value="1"/>
</dbReference>
<dbReference type="SUPFAM" id="SSF56672">
    <property type="entry name" value="DNA/RNA polymerases"/>
    <property type="match status" value="1"/>
</dbReference>
<reference evidence="2" key="1">
    <citation type="submission" date="2023-08" db="EMBL/GenBank/DDBJ databases">
        <title>Mucin Metabolism Genes Underlie the Key Renovations of Bacteroides xylanisolvens Genomes in Captive Great Apes.</title>
        <authorList>
            <person name="Nishida A.H."/>
        </authorList>
    </citation>
    <scope>NUCLEOTIDE SEQUENCE</scope>
    <source>
        <strain evidence="2">P13.H9</strain>
    </source>
</reference>
<name>A0AAW4T473_9BACE</name>
<keyword evidence="2" id="KW-0808">Transferase</keyword>
<dbReference type="InterPro" id="IPR043502">
    <property type="entry name" value="DNA/RNA_pol_sf"/>
</dbReference>
<dbReference type="EMBL" id="JAIWYE010000037">
    <property type="protein sequence ID" value="MCA4706183.1"/>
    <property type="molecule type" value="Genomic_DNA"/>
</dbReference>
<evidence type="ECO:0000259" key="1">
    <source>
        <dbReference type="PROSITE" id="PS50878"/>
    </source>
</evidence>
<dbReference type="Pfam" id="PF00078">
    <property type="entry name" value="RVT_1"/>
    <property type="match status" value="1"/>
</dbReference>
<sequence length="571" mass="65635">MAKNILSLTYKDALDYFMSASNYSTLELPEYLDMTPVLKHVRKTIGAKAIEDCVECNPISNEALNYTMYLNKDGKYAIRPIALVNPYIYYFFAREICSENNWSYLKAWFKAMQQPAVTACSLPVIVEKEEAFHNSTTILNWWSNFEQASLELSLEYPYMFISDIRNCYGSINANLIVEALNSPIGFKEGEQIKDYNQKRFLTNVSNLLHYYQGNILVGLPQGCALSDFIAEILLAYADMLFCKEVQARGIQCKYEVLRYRDDYRIFCDDKESLNELSFILQSVLRRLGFEMNSQKTQTTDDLISNSIKGDKLAYIYNTPIFNKKGCDFDGIQKHLLFIHQFGREFPNSSQLKTLLSDLSRRIDDKLHPQKSTKDTKPIDNDDSLSQVELWDDLDDIAEELDELEHLGSAKEGIFKTLKTFTVSPIKENIPPIVAIATQIAIDNVSCSHYALRVVSQLLCTCDADQKKEISALVVNRLLKQPNNDYTQLWLQTITYSTDKETKKSPYTNDLCKIVMGKKANLWNLDWLKSEFKQKFPIARICNKKKLQESGSKIKFKQRGNYTETAKVICTL</sequence>
<evidence type="ECO:0000313" key="3">
    <source>
        <dbReference type="Proteomes" id="UP001198461"/>
    </source>
</evidence>
<dbReference type="Proteomes" id="UP001198461">
    <property type="component" value="Unassembled WGS sequence"/>
</dbReference>
<comment type="caution">
    <text evidence="2">The sequence shown here is derived from an EMBL/GenBank/DDBJ whole genome shotgun (WGS) entry which is preliminary data.</text>
</comment>